<organism evidence="1 2">
    <name type="scientific">Lachnoclostridium phytofermentans (strain ATCC 700394 / DSM 18823 / ISDg)</name>
    <name type="common">Clostridium phytofermentans</name>
    <dbReference type="NCBI Taxonomy" id="357809"/>
    <lineage>
        <taxon>Bacteria</taxon>
        <taxon>Bacillati</taxon>
        <taxon>Bacillota</taxon>
        <taxon>Clostridia</taxon>
        <taxon>Lachnospirales</taxon>
        <taxon>Lachnospiraceae</taxon>
    </lineage>
</organism>
<dbReference type="GO" id="GO:0016740">
    <property type="term" value="F:transferase activity"/>
    <property type="evidence" value="ECO:0007669"/>
    <property type="project" value="UniProtKB-KW"/>
</dbReference>
<dbReference type="eggNOG" id="COG3307">
    <property type="taxonomic scope" value="Bacteria"/>
</dbReference>
<evidence type="ECO:0000313" key="1">
    <source>
        <dbReference type="EMBL" id="ABX41583.1"/>
    </source>
</evidence>
<proteinExistence type="predicted"/>
<dbReference type="InterPro" id="IPR029465">
    <property type="entry name" value="ATPgrasp_TupA"/>
</dbReference>
<gene>
    <name evidence="1" type="ordered locus">Cphy_1205</name>
</gene>
<dbReference type="STRING" id="357809.Cphy_1205"/>
<protein>
    <submittedName>
        <fullName evidence="1">Glycosyltransferase</fullName>
    </submittedName>
</protein>
<dbReference type="EMBL" id="CP000885">
    <property type="protein sequence ID" value="ABX41583.1"/>
    <property type="molecule type" value="Genomic_DNA"/>
</dbReference>
<sequence length="303" mass="36426">MRDLLERIIKEPVLYLIYALGRILNGTLWLDKVYLKILFRFRIGKSLNLKKPKTYNEKVQWLKLYDRNPEYSKLVDKYEVRKYIAKTIGEEYLIPLLGVWKRFEDIDFNKLPNQFVLKCTHDSGGVIICKDKSTFDREAARKKLNRYLKRNYYINSREWVYKNIKPRIIAEKYIVGESGADLKDYKFMCYHGQPKTVDIISNRESDPRSDMFDINFKRLPVINYFKNSEQIINKPEDFEEMIRLCKVLSKDLIHVRCDFYDINGKVYFGEITFYQCSGLEKYEPYKYDVIFGSWIHLPIERKN</sequence>
<dbReference type="RefSeq" id="WP_012199234.1">
    <property type="nucleotide sequence ID" value="NC_010001.1"/>
</dbReference>
<accession>A9KN84</accession>
<keyword evidence="1" id="KW-0808">Transferase</keyword>
<dbReference type="AlphaFoldDB" id="A9KN84"/>
<dbReference type="Proteomes" id="UP000000370">
    <property type="component" value="Chromosome"/>
</dbReference>
<dbReference type="HOGENOM" id="CLU_056705_0_0_9"/>
<dbReference type="KEGG" id="cpy:Cphy_1205"/>
<reference evidence="2" key="1">
    <citation type="submission" date="2007-11" db="EMBL/GenBank/DDBJ databases">
        <title>Complete genome sequence of Clostridium phytofermentans ISDg.</title>
        <authorList>
            <person name="Leschine S.B."/>
            <person name="Warnick T.A."/>
            <person name="Blanchard J.L."/>
            <person name="Schnell D.J."/>
            <person name="Petit E.L."/>
            <person name="LaTouf W.G."/>
            <person name="Copeland A."/>
            <person name="Lucas S."/>
            <person name="Lapidus A."/>
            <person name="Barry K."/>
            <person name="Glavina del Rio T."/>
            <person name="Dalin E."/>
            <person name="Tice H."/>
            <person name="Pitluck S."/>
            <person name="Kiss H."/>
            <person name="Brettin T."/>
            <person name="Bruce D."/>
            <person name="Detter J.C."/>
            <person name="Han C."/>
            <person name="Kuske C."/>
            <person name="Schmutz J."/>
            <person name="Larimer F."/>
            <person name="Land M."/>
            <person name="Hauser L."/>
            <person name="Kyrpides N."/>
            <person name="Kim E.A."/>
            <person name="Richardson P."/>
        </authorList>
    </citation>
    <scope>NUCLEOTIDE SEQUENCE [LARGE SCALE GENOMIC DNA]</scope>
    <source>
        <strain evidence="2">ATCC 700394 / DSM 18823 / ISDg</strain>
    </source>
</reference>
<dbReference type="OrthoDB" id="9791827at2"/>
<name>A9KN84_LACP7</name>
<evidence type="ECO:0000313" key="2">
    <source>
        <dbReference type="Proteomes" id="UP000000370"/>
    </source>
</evidence>
<keyword evidence="2" id="KW-1185">Reference proteome</keyword>
<dbReference type="Pfam" id="PF14305">
    <property type="entry name" value="ATPgrasp_TupA"/>
    <property type="match status" value="1"/>
</dbReference>